<proteinExistence type="predicted"/>
<dbReference type="EMBL" id="AMZH03011573">
    <property type="protein sequence ID" value="RRT52626.1"/>
    <property type="molecule type" value="Genomic_DNA"/>
</dbReference>
<evidence type="ECO:0000313" key="2">
    <source>
        <dbReference type="Proteomes" id="UP000287651"/>
    </source>
</evidence>
<gene>
    <name evidence="1" type="ORF">B296_00020392</name>
</gene>
<comment type="caution">
    <text evidence="1">The sequence shown here is derived from an EMBL/GenBank/DDBJ whole genome shotgun (WGS) entry which is preliminary data.</text>
</comment>
<reference evidence="1 2" key="1">
    <citation type="journal article" date="2014" name="Agronomy (Basel)">
        <title>A Draft Genome Sequence for Ensete ventricosum, the Drought-Tolerant Tree Against Hunger.</title>
        <authorList>
            <person name="Harrison J."/>
            <person name="Moore K.A."/>
            <person name="Paszkiewicz K."/>
            <person name="Jones T."/>
            <person name="Grant M."/>
            <person name="Ambacheew D."/>
            <person name="Muzemil S."/>
            <person name="Studholme D.J."/>
        </authorList>
    </citation>
    <scope>NUCLEOTIDE SEQUENCE [LARGE SCALE GENOMIC DNA]</scope>
</reference>
<name>A0A426YLM9_ENSVE</name>
<organism evidence="1 2">
    <name type="scientific">Ensete ventricosum</name>
    <name type="common">Abyssinian banana</name>
    <name type="synonym">Musa ensete</name>
    <dbReference type="NCBI Taxonomy" id="4639"/>
    <lineage>
        <taxon>Eukaryota</taxon>
        <taxon>Viridiplantae</taxon>
        <taxon>Streptophyta</taxon>
        <taxon>Embryophyta</taxon>
        <taxon>Tracheophyta</taxon>
        <taxon>Spermatophyta</taxon>
        <taxon>Magnoliopsida</taxon>
        <taxon>Liliopsida</taxon>
        <taxon>Zingiberales</taxon>
        <taxon>Musaceae</taxon>
        <taxon>Ensete</taxon>
    </lineage>
</organism>
<dbReference type="Proteomes" id="UP000287651">
    <property type="component" value="Unassembled WGS sequence"/>
</dbReference>
<protein>
    <submittedName>
        <fullName evidence="1">Uncharacterized protein</fullName>
    </submittedName>
</protein>
<sequence length="142" mass="16024">MKDLCLTSVSKGDEGYYALRMMNLPLCDLEAPLEARWSTLKQGTRVWADGTTSTEYARGGLRVELPKEAITKYKKSAGFEMGLVQTSHVSYEYGYRVAVARFRARYPDLKIEVDPFKLLPEDSHVSMAAKQPFDDSLPPPKE</sequence>
<dbReference type="AlphaFoldDB" id="A0A426YLM9"/>
<evidence type="ECO:0000313" key="1">
    <source>
        <dbReference type="EMBL" id="RRT52626.1"/>
    </source>
</evidence>
<accession>A0A426YLM9</accession>